<dbReference type="Proteomes" id="UP000265703">
    <property type="component" value="Unassembled WGS sequence"/>
</dbReference>
<protein>
    <submittedName>
        <fullName evidence="1">Uncharacterized protein</fullName>
    </submittedName>
</protein>
<gene>
    <name evidence="1" type="ORF">C1645_841155</name>
</gene>
<organism evidence="1 2">
    <name type="scientific">Glomus cerebriforme</name>
    <dbReference type="NCBI Taxonomy" id="658196"/>
    <lineage>
        <taxon>Eukaryota</taxon>
        <taxon>Fungi</taxon>
        <taxon>Fungi incertae sedis</taxon>
        <taxon>Mucoromycota</taxon>
        <taxon>Glomeromycotina</taxon>
        <taxon>Glomeromycetes</taxon>
        <taxon>Glomerales</taxon>
        <taxon>Glomeraceae</taxon>
        <taxon>Glomus</taxon>
    </lineage>
</organism>
<evidence type="ECO:0000313" key="2">
    <source>
        <dbReference type="Proteomes" id="UP000265703"/>
    </source>
</evidence>
<accession>A0A397S144</accession>
<proteinExistence type="predicted"/>
<comment type="caution">
    <text evidence="1">The sequence shown here is derived from an EMBL/GenBank/DDBJ whole genome shotgun (WGS) entry which is preliminary data.</text>
</comment>
<dbReference type="EMBL" id="QKYT01001425">
    <property type="protein sequence ID" value="RIA79252.1"/>
    <property type="molecule type" value="Genomic_DNA"/>
</dbReference>
<dbReference type="AlphaFoldDB" id="A0A397S144"/>
<reference evidence="1 2" key="1">
    <citation type="submission" date="2018-06" db="EMBL/GenBank/DDBJ databases">
        <title>Comparative genomics reveals the genomic features of Rhizophagus irregularis, R. cerebriforme, R. diaphanum and Gigaspora rosea, and their symbiotic lifestyle signature.</title>
        <authorList>
            <person name="Morin E."/>
            <person name="San Clemente H."/>
            <person name="Chen E.C.H."/>
            <person name="De La Providencia I."/>
            <person name="Hainaut M."/>
            <person name="Kuo A."/>
            <person name="Kohler A."/>
            <person name="Murat C."/>
            <person name="Tang N."/>
            <person name="Roy S."/>
            <person name="Loubradou J."/>
            <person name="Henrissat B."/>
            <person name="Grigoriev I.V."/>
            <person name="Corradi N."/>
            <person name="Roux C."/>
            <person name="Martin F.M."/>
        </authorList>
    </citation>
    <scope>NUCLEOTIDE SEQUENCE [LARGE SCALE GENOMIC DNA]</scope>
    <source>
        <strain evidence="1 2">DAOM 227022</strain>
    </source>
</reference>
<keyword evidence="2" id="KW-1185">Reference proteome</keyword>
<sequence>MPLSEEKKLKHDDPDICLVKIKLSKRICRTVYSLNWSNVFAADGAVLSYLQGLRKVREWYHDVAYKKSDINIVKEESYFTK</sequence>
<name>A0A397S144_9GLOM</name>
<evidence type="ECO:0000313" key="1">
    <source>
        <dbReference type="EMBL" id="RIA79252.1"/>
    </source>
</evidence>